<keyword evidence="2" id="KW-1185">Reference proteome</keyword>
<name>A0ACB7F571_NIBAL</name>
<sequence length="91" mass="9808">MAQWRVDGDGADADCSRISHKMASELSLAMRQHCRSFSQSSDGTSEPVKDGDICIFKFSTPAMCCSACMAGHEEVHARLAAWQAVAAMIVV</sequence>
<evidence type="ECO:0000313" key="2">
    <source>
        <dbReference type="Proteomes" id="UP000805704"/>
    </source>
</evidence>
<protein>
    <submittedName>
        <fullName evidence="1">Uncharacterized protein</fullName>
    </submittedName>
</protein>
<comment type="caution">
    <text evidence="1">The sequence shown here is derived from an EMBL/GenBank/DDBJ whole genome shotgun (WGS) entry which is preliminary data.</text>
</comment>
<dbReference type="Proteomes" id="UP000805704">
    <property type="component" value="Chromosome 19"/>
</dbReference>
<accession>A0ACB7F571</accession>
<organism evidence="1 2">
    <name type="scientific">Nibea albiflora</name>
    <name type="common">Yellow drum</name>
    <name type="synonym">Corvina albiflora</name>
    <dbReference type="NCBI Taxonomy" id="240163"/>
    <lineage>
        <taxon>Eukaryota</taxon>
        <taxon>Metazoa</taxon>
        <taxon>Chordata</taxon>
        <taxon>Craniata</taxon>
        <taxon>Vertebrata</taxon>
        <taxon>Euteleostomi</taxon>
        <taxon>Actinopterygii</taxon>
        <taxon>Neopterygii</taxon>
        <taxon>Teleostei</taxon>
        <taxon>Neoteleostei</taxon>
        <taxon>Acanthomorphata</taxon>
        <taxon>Eupercaria</taxon>
        <taxon>Sciaenidae</taxon>
        <taxon>Nibea</taxon>
    </lineage>
</organism>
<proteinExistence type="predicted"/>
<reference evidence="1" key="1">
    <citation type="submission" date="2020-04" db="EMBL/GenBank/DDBJ databases">
        <title>A chromosome-scale assembly and high-density genetic map of the yellow drum (Nibea albiflora) genome.</title>
        <authorList>
            <person name="Xu D."/>
            <person name="Zhang W."/>
            <person name="Chen R."/>
            <person name="Tan P."/>
            <person name="Wang L."/>
            <person name="Song H."/>
            <person name="Tian L."/>
            <person name="Zhu Q."/>
            <person name="Wang B."/>
        </authorList>
    </citation>
    <scope>NUCLEOTIDE SEQUENCE</scope>
    <source>
        <strain evidence="1">ZJHYS-2018</strain>
    </source>
</reference>
<evidence type="ECO:0000313" key="1">
    <source>
        <dbReference type="EMBL" id="KAG8008196.1"/>
    </source>
</evidence>
<gene>
    <name evidence="1" type="ORF">GBF38_019253</name>
</gene>
<dbReference type="EMBL" id="CM024807">
    <property type="protein sequence ID" value="KAG8008196.1"/>
    <property type="molecule type" value="Genomic_DNA"/>
</dbReference>